<organism evidence="1 2">
    <name type="scientific">Paraburkholderia largidicola</name>
    <dbReference type="NCBI Taxonomy" id="3014751"/>
    <lineage>
        <taxon>Bacteria</taxon>
        <taxon>Pseudomonadati</taxon>
        <taxon>Pseudomonadota</taxon>
        <taxon>Betaproteobacteria</taxon>
        <taxon>Burkholderiales</taxon>
        <taxon>Burkholderiaceae</taxon>
        <taxon>Paraburkholderia</taxon>
    </lineage>
</organism>
<keyword evidence="2" id="KW-1185">Reference proteome</keyword>
<accession>A0A7I8BKV1</accession>
<gene>
    <name evidence="1" type="ORF">PPGU16_24140</name>
</gene>
<sequence length="72" mass="8125">MSAQVLPTPHFGPIARAPPCKSPRLYAATTYTQFATWAAATIRCRWFVYGCVKWVRRTFRALAKHANKDVAV</sequence>
<dbReference type="EMBL" id="AP023174">
    <property type="protein sequence ID" value="BCF89347.1"/>
    <property type="molecule type" value="Genomic_DNA"/>
</dbReference>
<name>A0A7I8BKV1_9BURK</name>
<reference evidence="1 2" key="1">
    <citation type="journal article" date="2020" name="Genes (Basel)">
        <title>Genomic Comparison of Insect Gut Symbionts from Divergent Burkholderia Subclades.</title>
        <authorList>
            <person name="Takeshita K."/>
            <person name="Kikuchi Y."/>
        </authorList>
    </citation>
    <scope>NUCLEOTIDE SEQUENCE [LARGE SCALE GENOMIC DNA]</scope>
    <source>
        <strain evidence="1 2">PGU16</strain>
    </source>
</reference>
<protein>
    <submittedName>
        <fullName evidence="1">Uncharacterized protein</fullName>
    </submittedName>
</protein>
<dbReference type="AlphaFoldDB" id="A0A7I8BKV1"/>
<dbReference type="KEGG" id="plad:PPGU16_24140"/>
<dbReference type="Proteomes" id="UP000510888">
    <property type="component" value="Chromosome 1"/>
</dbReference>
<evidence type="ECO:0000313" key="2">
    <source>
        <dbReference type="Proteomes" id="UP000510888"/>
    </source>
</evidence>
<evidence type="ECO:0000313" key="1">
    <source>
        <dbReference type="EMBL" id="BCF89347.1"/>
    </source>
</evidence>
<proteinExistence type="predicted"/>